<comment type="caution">
    <text evidence="1">The sequence shown here is derived from an EMBL/GenBank/DDBJ whole genome shotgun (WGS) entry which is preliminary data.</text>
</comment>
<proteinExistence type="predicted"/>
<reference evidence="1" key="1">
    <citation type="submission" date="2019-08" db="EMBL/GenBank/DDBJ databases">
        <title>Genomic characterization of a novel candidate phylum (ARYD3) from a high temperature, high salinity tertiary oil reservoir in north central Oklahoma, USA.</title>
        <authorList>
            <person name="Youssef N.H."/>
            <person name="Yadav A."/>
            <person name="Elshahed M.S."/>
        </authorList>
    </citation>
    <scope>NUCLEOTIDE SEQUENCE [LARGE SCALE GENOMIC DNA]</scope>
    <source>
        <strain evidence="1">ARYD3</strain>
    </source>
</reference>
<gene>
    <name evidence="1" type="ORF">FXF47_04640</name>
</gene>
<dbReference type="AlphaFoldDB" id="A0A5D0MIN6"/>
<dbReference type="Proteomes" id="UP000324143">
    <property type="component" value="Unassembled WGS sequence"/>
</dbReference>
<organism evidence="1 2">
    <name type="scientific">Candidatus Mcinerneyibacterium aminivorans</name>
    <dbReference type="NCBI Taxonomy" id="2703815"/>
    <lineage>
        <taxon>Bacteria</taxon>
        <taxon>Candidatus Macinerneyibacteriota</taxon>
        <taxon>Candidatus Mcinerneyibacteria</taxon>
        <taxon>Candidatus Mcinerneyibacteriales</taxon>
        <taxon>Candidatus Mcinerneyibacteriaceae</taxon>
        <taxon>Candidatus Mcinerneyibacterium</taxon>
    </lineage>
</organism>
<accession>A0A5D0MIN6</accession>
<protein>
    <submittedName>
        <fullName evidence="1">Uncharacterized protein</fullName>
    </submittedName>
</protein>
<sequence length="445" mass="52950">MKKMFFILVLIFLISVVCIHSVEYGGDLTLGATYSNTEDNYYLINDKEERIYGESLFNFFVKRENISADISAGLIKDDFYYEKSGSVGVSIINGKYGNLRTVYSYLNNEDLSTESFDYNKNDISLNFMKYFNDNFFINTGGGYYSINYENKNEDIQDYNTYLLDMILNYKFVTLVSEYEIYNYSEGLVPDVQNYYNKISLNIYKPYFIINNDLGYDCRKYENENYDYYNYHILTNNLRIGKRISKIFLPFIIGNISQQNTESVEKNYYMWESGIELNIFENPIEIKILYGQLKYDKLSYENLNYDKYLFAFNYNYYANKIFLNISEDFQLNYYSDIRESINDESLNSGYINSINFDFEYTVIPQIRIRLGGFHEYNNNYLIEESENNPADDYKDYYQYRGLIGMGYNLHYMYLFNVDFEYIKTVYNTNKSSSSDFNITATMQLSF</sequence>
<name>A0A5D0MIN6_9BACT</name>
<dbReference type="EMBL" id="VSIX01000040">
    <property type="protein sequence ID" value="TYB31300.1"/>
    <property type="molecule type" value="Genomic_DNA"/>
</dbReference>
<evidence type="ECO:0000313" key="2">
    <source>
        <dbReference type="Proteomes" id="UP000324143"/>
    </source>
</evidence>
<evidence type="ECO:0000313" key="1">
    <source>
        <dbReference type="EMBL" id="TYB31300.1"/>
    </source>
</evidence>
<keyword evidence="2" id="KW-1185">Reference proteome</keyword>